<evidence type="ECO:0000313" key="2">
    <source>
        <dbReference type="EMBL" id="KAK7607992.1"/>
    </source>
</evidence>
<keyword evidence="1" id="KW-0472">Membrane</keyword>
<comment type="caution">
    <text evidence="2">The sequence shown here is derived from an EMBL/GenBank/DDBJ whole genome shotgun (WGS) entry which is preliminary data.</text>
</comment>
<feature type="transmembrane region" description="Helical" evidence="1">
    <location>
        <begin position="12"/>
        <end position="31"/>
    </location>
</feature>
<feature type="transmembrane region" description="Helical" evidence="1">
    <location>
        <begin position="37"/>
        <end position="57"/>
    </location>
</feature>
<sequence length="143" mass="15955">MSPVSYPFSVFSWKGWLGALGFSLLLRFGFLSFFHLLGGWLVAGIVVAVAPALNASLGRVALEQRRGNKRASERARCMRGWAGFCVLMVCLLRIVYKSATVTRVLVALVVRTLESVHMVDCKWLRVCNACCLGMWFCSWHTPP</sequence>
<protein>
    <submittedName>
        <fullName evidence="2">Uncharacterized protein</fullName>
    </submittedName>
</protein>
<keyword evidence="3" id="KW-1185">Reference proteome</keyword>
<reference evidence="2 3" key="1">
    <citation type="submission" date="2024-04" db="EMBL/GenBank/DDBJ databases">
        <title>Phyllosticta paracitricarpa is synonymous to the EU quarantine fungus P. citricarpa based on phylogenomic analyses.</title>
        <authorList>
            <consortium name="Lawrence Berkeley National Laboratory"/>
            <person name="Van ingen-buijs V.A."/>
            <person name="Van westerhoven A.C."/>
            <person name="Haridas S."/>
            <person name="Skiadas P."/>
            <person name="Martin F."/>
            <person name="Groenewald J.Z."/>
            <person name="Crous P.W."/>
            <person name="Seidl M.F."/>
        </authorList>
    </citation>
    <scope>NUCLEOTIDE SEQUENCE [LARGE SCALE GENOMIC DNA]</scope>
    <source>
        <strain evidence="2 3">CBS 141358</strain>
    </source>
</reference>
<keyword evidence="1" id="KW-0812">Transmembrane</keyword>
<gene>
    <name evidence="2" type="ORF">JOL62DRAFT_251336</name>
</gene>
<evidence type="ECO:0000256" key="1">
    <source>
        <dbReference type="SAM" id="Phobius"/>
    </source>
</evidence>
<accession>A0ABR1N0L0</accession>
<name>A0ABR1N0L0_9PEZI</name>
<proteinExistence type="predicted"/>
<feature type="transmembrane region" description="Helical" evidence="1">
    <location>
        <begin position="78"/>
        <end position="96"/>
    </location>
</feature>
<keyword evidence="1" id="KW-1133">Transmembrane helix</keyword>
<dbReference type="Proteomes" id="UP001367316">
    <property type="component" value="Unassembled WGS sequence"/>
</dbReference>
<evidence type="ECO:0000313" key="3">
    <source>
        <dbReference type="Proteomes" id="UP001367316"/>
    </source>
</evidence>
<organism evidence="2 3">
    <name type="scientific">Phyllosticta paracitricarpa</name>
    <dbReference type="NCBI Taxonomy" id="2016321"/>
    <lineage>
        <taxon>Eukaryota</taxon>
        <taxon>Fungi</taxon>
        <taxon>Dikarya</taxon>
        <taxon>Ascomycota</taxon>
        <taxon>Pezizomycotina</taxon>
        <taxon>Dothideomycetes</taxon>
        <taxon>Dothideomycetes incertae sedis</taxon>
        <taxon>Botryosphaeriales</taxon>
        <taxon>Phyllostictaceae</taxon>
        <taxon>Phyllosticta</taxon>
    </lineage>
</organism>
<dbReference type="EMBL" id="JBBPBF010000032">
    <property type="protein sequence ID" value="KAK7607992.1"/>
    <property type="molecule type" value="Genomic_DNA"/>
</dbReference>